<dbReference type="PANTHER" id="PTHR38032">
    <property type="entry name" value="POLYMERASE-RELATED"/>
    <property type="match status" value="1"/>
</dbReference>
<reference evidence="3 4" key="1">
    <citation type="submission" date="2019-02" db="EMBL/GenBank/DDBJ databases">
        <title>Deep-cultivation of Planctomycetes and their phenomic and genomic characterization uncovers novel biology.</title>
        <authorList>
            <person name="Wiegand S."/>
            <person name="Jogler M."/>
            <person name="Boedeker C."/>
            <person name="Pinto D."/>
            <person name="Vollmers J."/>
            <person name="Rivas-Marin E."/>
            <person name="Kohn T."/>
            <person name="Peeters S.H."/>
            <person name="Heuer A."/>
            <person name="Rast P."/>
            <person name="Oberbeckmann S."/>
            <person name="Bunk B."/>
            <person name="Jeske O."/>
            <person name="Meyerdierks A."/>
            <person name="Storesund J.E."/>
            <person name="Kallscheuer N."/>
            <person name="Luecker S."/>
            <person name="Lage O.M."/>
            <person name="Pohl T."/>
            <person name="Merkel B.J."/>
            <person name="Hornburger P."/>
            <person name="Mueller R.-W."/>
            <person name="Bruemmer F."/>
            <person name="Labrenz M."/>
            <person name="Spormann A.M."/>
            <person name="Op den Camp H."/>
            <person name="Overmann J."/>
            <person name="Amann R."/>
            <person name="Jetten M.S.M."/>
            <person name="Mascher T."/>
            <person name="Medema M.H."/>
            <person name="Devos D.P."/>
            <person name="Kaster A.-K."/>
            <person name="Ovreas L."/>
            <person name="Rohde M."/>
            <person name="Galperin M.Y."/>
            <person name="Jogler C."/>
        </authorList>
    </citation>
    <scope>NUCLEOTIDE SEQUENCE [LARGE SCALE GENOMIC DNA]</scope>
    <source>
        <strain evidence="3 4">Pan265</strain>
    </source>
</reference>
<dbReference type="Pfam" id="PF20250">
    <property type="entry name" value="FapA_N"/>
    <property type="match status" value="1"/>
</dbReference>
<dbReference type="AlphaFoldDB" id="A0A518C0J1"/>
<keyword evidence="1" id="KW-0175">Coiled coil</keyword>
<dbReference type="Proteomes" id="UP000320386">
    <property type="component" value="Chromosome"/>
</dbReference>
<gene>
    <name evidence="3" type="ORF">Pan265_26190</name>
</gene>
<keyword evidence="4" id="KW-1185">Reference proteome</keyword>
<name>A0A518C0J1_9BACT</name>
<dbReference type="RefSeq" id="WP_145446907.1">
    <property type="nucleotide sequence ID" value="NZ_CP036280.1"/>
</dbReference>
<evidence type="ECO:0000259" key="2">
    <source>
        <dbReference type="Pfam" id="PF20250"/>
    </source>
</evidence>
<dbReference type="InterPro" id="IPR005646">
    <property type="entry name" value="FapA"/>
</dbReference>
<feature type="coiled-coil region" evidence="1">
    <location>
        <begin position="349"/>
        <end position="421"/>
    </location>
</feature>
<dbReference type="InterPro" id="IPR046866">
    <property type="entry name" value="FapA_N"/>
</dbReference>
<protein>
    <recommendedName>
        <fullName evidence="2">Flagellar Assembly Protein A N-terminal region domain-containing protein</fullName>
    </recommendedName>
</protein>
<accession>A0A518C0J1</accession>
<evidence type="ECO:0000313" key="3">
    <source>
        <dbReference type="EMBL" id="QDU72745.1"/>
    </source>
</evidence>
<dbReference type="PANTHER" id="PTHR38032:SF1">
    <property type="entry name" value="RNA-BINDING PROTEIN KHPB N-TERMINAL DOMAIN-CONTAINING PROTEIN"/>
    <property type="match status" value="1"/>
</dbReference>
<feature type="domain" description="Flagellar Assembly Protein A N-terminal region" evidence="2">
    <location>
        <begin position="10"/>
        <end position="185"/>
    </location>
</feature>
<sequence>MPDTPKDRDISVKLAPDRMTAELKVPAGFDAEHLTTVYVEQAASEKNIHLTDEVRSAIDRAIRERKPGENLTATIAEGTPAEHGQDGYVQWLVKEPDEKTDNDQTENTDDAPHSLSHYDRSAFIMVKRGQKIGKIHEPTAGEDGREICGEVVKAHMGTAAKLDTNDSIEIKPAGDLIATCRGVLLREHSRAVIESQLEVNGYVDFSTGHIDFCGDVLITKGVRDLFRVKADGNIEIRGLIESATIICTGDLHAKGGFAGGEDGTVDVGNDLHARYLNDVSGQVHHNLIIDKELLGSDLVIHGNLEAPRASLVGGTIQLVGSGTVNELGSPGGMATNIVLGALPKLEPLAEQLRQIIRISEQQLEELTVENENLKYLKKPNAEQKERMTMIMCDFSMTETRLKKAQGALETLEERMEQDRVVDLTVTARAFPAVVFTYRGVAMKLKNELRGPVHFCRNPRNDLVVETDGIQTPIEKLASLANAREAA</sequence>
<dbReference type="OrthoDB" id="9816426at2"/>
<evidence type="ECO:0000313" key="4">
    <source>
        <dbReference type="Proteomes" id="UP000320386"/>
    </source>
</evidence>
<dbReference type="Pfam" id="PF03961">
    <property type="entry name" value="FapA"/>
    <property type="match status" value="1"/>
</dbReference>
<proteinExistence type="predicted"/>
<evidence type="ECO:0000256" key="1">
    <source>
        <dbReference type="SAM" id="Coils"/>
    </source>
</evidence>
<dbReference type="InterPro" id="IPR046865">
    <property type="entry name" value="FapA_b_solenoid"/>
</dbReference>
<dbReference type="EMBL" id="CP036280">
    <property type="protein sequence ID" value="QDU72745.1"/>
    <property type="molecule type" value="Genomic_DNA"/>
</dbReference>
<organism evidence="3 4">
    <name type="scientific">Mucisphaera calidilacus</name>
    <dbReference type="NCBI Taxonomy" id="2527982"/>
    <lineage>
        <taxon>Bacteria</taxon>
        <taxon>Pseudomonadati</taxon>
        <taxon>Planctomycetota</taxon>
        <taxon>Phycisphaerae</taxon>
        <taxon>Phycisphaerales</taxon>
        <taxon>Phycisphaeraceae</taxon>
        <taxon>Mucisphaera</taxon>
    </lineage>
</organism>
<dbReference type="KEGG" id="mcad:Pan265_26190"/>